<sequence>MMGRPLMLAILFTIVVAPRPPCHVITGGRSVRPGQLYVVAVHLCSEGVLKVTSSIVRSGVVVSSATLDVPFGAVSQIPLKVPTGISSGNYKLVVEGALKGTNKYFYNSTSLEFKPKLAAIIVQTSRPIYRASQTVYFRVLALQTDLKAYDDTLDVYIIDSDGFIMRRWLSVFTNNGILSMKYKLPEYVKEGVWKIRVKTYIQVEEQNIKVENYFDPFFEVFVDMPAYASSGDVELTASVKGMMTTQELVRGNLTMRLLLMRNSQDEQKVLWEKRTFANGPVEQKINLSDIGGERGDLKLEAEMTDLLYGSSARGYAVTRVVPDKLRIRFVCDGIITFRLAKPIVLSIAVESESGHAVVPGTIEKSQLLVEVETTTKDGSLEKQGPIELFPADLLNQTNDLFFIDADALDDFPRTGVITVTLRPSQSTTFLRIRAILRVDGFEIDASALCTSVDSPDANIALYATSLYPQVDEFAVLHLTADVPILSFQYLVISKDNIVNGGEGFLPSGLRPTASFSVAMGPDMAPGFHVVAFATYNGSLLADSIFLPVNAFNRWN</sequence>
<feature type="domain" description="Macroglobulin" evidence="4">
    <location>
        <begin position="215"/>
        <end position="289"/>
    </location>
</feature>
<dbReference type="Gene3D" id="2.60.40.2950">
    <property type="match status" value="1"/>
</dbReference>
<dbReference type="Pfam" id="PF01835">
    <property type="entry name" value="MG2"/>
    <property type="match status" value="1"/>
</dbReference>
<dbReference type="InterPro" id="IPR041555">
    <property type="entry name" value="MG3"/>
</dbReference>
<evidence type="ECO:0000313" key="5">
    <source>
        <dbReference type="EMBL" id="JAG49447.1"/>
    </source>
</evidence>
<dbReference type="Pfam" id="PF17791">
    <property type="entry name" value="MG3"/>
    <property type="match status" value="1"/>
</dbReference>
<dbReference type="PANTHER" id="PTHR11412">
    <property type="entry name" value="MACROGLOBULIN / COMPLEMENT"/>
    <property type="match status" value="1"/>
</dbReference>
<dbReference type="Pfam" id="PF07703">
    <property type="entry name" value="A2M_BRD"/>
    <property type="match status" value="1"/>
</dbReference>
<organism evidence="5">
    <name type="scientific">Lygus hesperus</name>
    <name type="common">Western plant bug</name>
    <dbReference type="NCBI Taxonomy" id="30085"/>
    <lineage>
        <taxon>Eukaryota</taxon>
        <taxon>Metazoa</taxon>
        <taxon>Ecdysozoa</taxon>
        <taxon>Arthropoda</taxon>
        <taxon>Hexapoda</taxon>
        <taxon>Insecta</taxon>
        <taxon>Pterygota</taxon>
        <taxon>Neoptera</taxon>
        <taxon>Paraneoptera</taxon>
        <taxon>Hemiptera</taxon>
        <taxon>Heteroptera</taxon>
        <taxon>Panheteroptera</taxon>
        <taxon>Cimicomorpha</taxon>
        <taxon>Miridae</taxon>
        <taxon>Mirini</taxon>
        <taxon>Lygus</taxon>
    </lineage>
</organism>
<evidence type="ECO:0000259" key="3">
    <source>
        <dbReference type="Pfam" id="PF07703"/>
    </source>
</evidence>
<keyword evidence="1" id="KW-0732">Signal</keyword>
<feature type="chain" id="PRO_5015042025" description="CD109 antigen" evidence="1">
    <location>
        <begin position="18"/>
        <end position="555"/>
    </location>
</feature>
<feature type="domain" description="Macroglobulin" evidence="2">
    <location>
        <begin position="121"/>
        <end position="200"/>
    </location>
</feature>
<dbReference type="EMBL" id="GBRD01016378">
    <property type="protein sequence ID" value="JAG49448.1"/>
    <property type="molecule type" value="Transcribed_RNA"/>
</dbReference>
<dbReference type="AlphaFoldDB" id="A0A0K8S837"/>
<proteinExistence type="predicted"/>
<protein>
    <recommendedName>
        <fullName evidence="6">CD109 antigen</fullName>
    </recommendedName>
</protein>
<feature type="signal peptide" evidence="1">
    <location>
        <begin position="1"/>
        <end position="17"/>
    </location>
</feature>
<dbReference type="EMBL" id="GBRD01016379">
    <property type="protein sequence ID" value="JAG49447.1"/>
    <property type="molecule type" value="Transcribed_RNA"/>
</dbReference>
<reference evidence="5" key="1">
    <citation type="submission" date="2014-09" db="EMBL/GenBank/DDBJ databases">
        <authorList>
            <person name="Magalhaes I.L.F."/>
            <person name="Oliveira U."/>
            <person name="Santos F.R."/>
            <person name="Vidigal T.H.D.A."/>
            <person name="Brescovit A.D."/>
            <person name="Santos A.J."/>
        </authorList>
    </citation>
    <scope>NUCLEOTIDE SEQUENCE</scope>
</reference>
<dbReference type="Gene3D" id="2.60.40.1930">
    <property type="match status" value="2"/>
</dbReference>
<dbReference type="InterPro" id="IPR002890">
    <property type="entry name" value="MG2"/>
</dbReference>
<dbReference type="InterPro" id="IPR050473">
    <property type="entry name" value="A2M/Complement_sys"/>
</dbReference>
<dbReference type="InterPro" id="IPR011625">
    <property type="entry name" value="A2M_N_BRD"/>
</dbReference>
<evidence type="ECO:0000259" key="4">
    <source>
        <dbReference type="Pfam" id="PF17791"/>
    </source>
</evidence>
<dbReference type="PANTHER" id="PTHR11412:SF146">
    <property type="entry name" value="CD109 ANTIGEN"/>
    <property type="match status" value="1"/>
</dbReference>
<dbReference type="GO" id="GO:0004866">
    <property type="term" value="F:endopeptidase inhibitor activity"/>
    <property type="evidence" value="ECO:0007669"/>
    <property type="project" value="InterPro"/>
</dbReference>
<feature type="domain" description="Alpha-2-macroglobulin bait region" evidence="3">
    <location>
        <begin position="469"/>
        <end position="551"/>
    </location>
</feature>
<evidence type="ECO:0000259" key="2">
    <source>
        <dbReference type="Pfam" id="PF01835"/>
    </source>
</evidence>
<accession>A0A0K8S837</accession>
<evidence type="ECO:0008006" key="6">
    <source>
        <dbReference type="Google" id="ProtNLM"/>
    </source>
</evidence>
<evidence type="ECO:0000256" key="1">
    <source>
        <dbReference type="SAM" id="SignalP"/>
    </source>
</evidence>
<name>A0A0K8S837_LYGHE</name>